<proteinExistence type="predicted"/>
<dbReference type="EMBL" id="UOEH01000558">
    <property type="protein sequence ID" value="VAW07083.1"/>
    <property type="molecule type" value="Genomic_DNA"/>
</dbReference>
<gene>
    <name evidence="1" type="ORF">MNBD_ALPHA05-194</name>
</gene>
<accession>A0A3B0SSL0</accession>
<sequence>RRRLAEPGRSEEEIDYLERLLERF</sequence>
<dbReference type="AlphaFoldDB" id="A0A3B0SSL0"/>
<reference evidence="1" key="1">
    <citation type="submission" date="2018-06" db="EMBL/GenBank/DDBJ databases">
        <authorList>
            <person name="Zhirakovskaya E."/>
        </authorList>
    </citation>
    <scope>NUCLEOTIDE SEQUENCE</scope>
</reference>
<organism evidence="1">
    <name type="scientific">hydrothermal vent metagenome</name>
    <dbReference type="NCBI Taxonomy" id="652676"/>
    <lineage>
        <taxon>unclassified sequences</taxon>
        <taxon>metagenomes</taxon>
        <taxon>ecological metagenomes</taxon>
    </lineage>
</organism>
<evidence type="ECO:0000313" key="1">
    <source>
        <dbReference type="EMBL" id="VAW07083.1"/>
    </source>
</evidence>
<feature type="non-terminal residue" evidence="1">
    <location>
        <position position="1"/>
    </location>
</feature>
<name>A0A3B0SSL0_9ZZZZ</name>
<protein>
    <submittedName>
        <fullName evidence="1">Uncharacterized protein</fullName>
    </submittedName>
</protein>